<organism evidence="2 3">
    <name type="scientific">Glycine soja</name>
    <name type="common">Wild soybean</name>
    <dbReference type="NCBI Taxonomy" id="3848"/>
    <lineage>
        <taxon>Eukaryota</taxon>
        <taxon>Viridiplantae</taxon>
        <taxon>Streptophyta</taxon>
        <taxon>Embryophyta</taxon>
        <taxon>Tracheophyta</taxon>
        <taxon>Spermatophyta</taxon>
        <taxon>Magnoliopsida</taxon>
        <taxon>eudicotyledons</taxon>
        <taxon>Gunneridae</taxon>
        <taxon>Pentapetalae</taxon>
        <taxon>rosids</taxon>
        <taxon>fabids</taxon>
        <taxon>Fabales</taxon>
        <taxon>Fabaceae</taxon>
        <taxon>Papilionoideae</taxon>
        <taxon>50 kb inversion clade</taxon>
        <taxon>NPAAA clade</taxon>
        <taxon>indigoferoid/millettioid clade</taxon>
        <taxon>Phaseoleae</taxon>
        <taxon>Glycine</taxon>
        <taxon>Glycine subgen. Soja</taxon>
    </lineage>
</organism>
<feature type="region of interest" description="Disordered" evidence="1">
    <location>
        <begin position="1"/>
        <end position="25"/>
    </location>
</feature>
<name>A0A445G8L0_GLYSO</name>
<reference evidence="2 3" key="1">
    <citation type="submission" date="2018-09" db="EMBL/GenBank/DDBJ databases">
        <title>A high-quality reference genome of wild soybean provides a powerful tool to mine soybean genomes.</title>
        <authorList>
            <person name="Xie M."/>
            <person name="Chung C.Y.L."/>
            <person name="Li M.-W."/>
            <person name="Wong F.-L."/>
            <person name="Chan T.-F."/>
            <person name="Lam H.-M."/>
        </authorList>
    </citation>
    <scope>NUCLEOTIDE SEQUENCE [LARGE SCALE GENOMIC DNA]</scope>
    <source>
        <strain evidence="3">cv. W05</strain>
        <tissue evidence="2">Hypocotyl of etiolated seedlings</tissue>
    </source>
</reference>
<dbReference type="EMBL" id="QZWG01000017">
    <property type="protein sequence ID" value="RZB57481.1"/>
    <property type="molecule type" value="Genomic_DNA"/>
</dbReference>
<sequence length="87" mass="9815">MWPMKCPPLISRSLRAPPSDHSRPVSKVVVSIDNDDSPPRICTVDSYEGLGSSSSMDSFASWKMNGSRMEKEEREEMPLQGEDESRR</sequence>
<evidence type="ECO:0000313" key="3">
    <source>
        <dbReference type="Proteomes" id="UP000289340"/>
    </source>
</evidence>
<protein>
    <submittedName>
        <fullName evidence="2">Uncharacterized protein</fullName>
    </submittedName>
</protein>
<evidence type="ECO:0000313" key="2">
    <source>
        <dbReference type="EMBL" id="RZB57481.1"/>
    </source>
</evidence>
<feature type="compositionally biased region" description="Basic and acidic residues" evidence="1">
    <location>
        <begin position="68"/>
        <end position="87"/>
    </location>
</feature>
<dbReference type="AlphaFoldDB" id="A0A445G8L0"/>
<accession>A0A445G8L0</accession>
<comment type="caution">
    <text evidence="2">The sequence shown here is derived from an EMBL/GenBank/DDBJ whole genome shotgun (WGS) entry which is preliminary data.</text>
</comment>
<proteinExistence type="predicted"/>
<keyword evidence="3" id="KW-1185">Reference proteome</keyword>
<gene>
    <name evidence="2" type="ORF">D0Y65_046239</name>
</gene>
<dbReference type="Proteomes" id="UP000289340">
    <property type="component" value="Chromosome 17"/>
</dbReference>
<evidence type="ECO:0000256" key="1">
    <source>
        <dbReference type="SAM" id="MobiDB-lite"/>
    </source>
</evidence>
<feature type="region of interest" description="Disordered" evidence="1">
    <location>
        <begin position="45"/>
        <end position="87"/>
    </location>
</feature>